<dbReference type="PRINTS" id="PR00318">
    <property type="entry name" value="GPROTEINA"/>
</dbReference>
<dbReference type="PRINTS" id="PR00442">
    <property type="entry name" value="GPROTEINAQ"/>
</dbReference>
<protein>
    <recommendedName>
        <fullName evidence="9">Guanine nucleotide-binding protein subunit alpha</fullName>
    </recommendedName>
</protein>
<evidence type="ECO:0000256" key="2">
    <source>
        <dbReference type="ARBA" id="ARBA00022723"/>
    </source>
</evidence>
<accession>A0A8T2P3M2</accession>
<feature type="binding site" evidence="7">
    <location>
        <position position="358"/>
    </location>
    <ligand>
        <name>GTP</name>
        <dbReference type="ChEBI" id="CHEBI:37565"/>
    </ligand>
</feature>
<evidence type="ECO:0000256" key="1">
    <source>
        <dbReference type="ARBA" id="ARBA00007976"/>
    </source>
</evidence>
<dbReference type="PANTHER" id="PTHR10218">
    <property type="entry name" value="GTP-BINDING PROTEIN ALPHA SUBUNIT"/>
    <property type="match status" value="1"/>
</dbReference>
<dbReference type="Gene3D" id="3.40.50.300">
    <property type="entry name" value="P-loop containing nucleotide triphosphate hydrolases"/>
    <property type="match status" value="1"/>
</dbReference>
<dbReference type="FunFam" id="3.40.50.300:FF:000692">
    <property type="entry name" value="Guanine nucleotide-binding protein subunit alpha"/>
    <property type="match status" value="2"/>
</dbReference>
<evidence type="ECO:0000256" key="4">
    <source>
        <dbReference type="ARBA" id="ARBA00022842"/>
    </source>
</evidence>
<dbReference type="GO" id="GO:0005525">
    <property type="term" value="F:GTP binding"/>
    <property type="evidence" value="ECO:0007669"/>
    <property type="project" value="UniProtKB-UniRule"/>
</dbReference>
<dbReference type="CDD" id="cd00066">
    <property type="entry name" value="G-alpha"/>
    <property type="match status" value="1"/>
</dbReference>
<dbReference type="GO" id="GO:0003924">
    <property type="term" value="F:GTPase activity"/>
    <property type="evidence" value="ECO:0007669"/>
    <property type="project" value="UniProtKB-UniRule"/>
</dbReference>
<keyword evidence="2 8" id="KW-0479">Metal-binding</keyword>
<organism evidence="10 11">
    <name type="scientific">Albula glossodonta</name>
    <name type="common">roundjaw bonefish</name>
    <dbReference type="NCBI Taxonomy" id="121402"/>
    <lineage>
        <taxon>Eukaryota</taxon>
        <taxon>Metazoa</taxon>
        <taxon>Chordata</taxon>
        <taxon>Craniata</taxon>
        <taxon>Vertebrata</taxon>
        <taxon>Euteleostomi</taxon>
        <taxon>Actinopterygii</taxon>
        <taxon>Neopterygii</taxon>
        <taxon>Teleostei</taxon>
        <taxon>Albuliformes</taxon>
        <taxon>Albulidae</taxon>
        <taxon>Albula</taxon>
    </lineage>
</organism>
<evidence type="ECO:0000256" key="9">
    <source>
        <dbReference type="RuleBase" id="RU369122"/>
    </source>
</evidence>
<dbReference type="GO" id="GO:0005834">
    <property type="term" value="C:heterotrimeric G-protein complex"/>
    <property type="evidence" value="ECO:0007669"/>
    <property type="project" value="UniProtKB-UniRule"/>
</dbReference>
<feature type="binding site" evidence="7">
    <location>
        <begin position="224"/>
        <end position="228"/>
    </location>
    <ligand>
        <name>GTP</name>
        <dbReference type="ChEBI" id="CHEBI:37565"/>
    </ligand>
</feature>
<comment type="caution">
    <text evidence="10">The sequence shown here is derived from an EMBL/GenBank/DDBJ whole genome shotgun (WGS) entry which is preliminary data.</text>
</comment>
<evidence type="ECO:0000256" key="8">
    <source>
        <dbReference type="PIRSR" id="PIRSR601019-2"/>
    </source>
</evidence>
<dbReference type="FunFam" id="1.10.400.10:FF:000002">
    <property type="entry name" value="guanine nucleotide-binding protein G(Q) subunit alpha"/>
    <property type="match status" value="1"/>
</dbReference>
<name>A0A8T2P3M2_9TELE</name>
<dbReference type="PANTHER" id="PTHR10218:SF217">
    <property type="entry name" value="GUANINE NUCLEOTIDE-BINDING PROTEIN SUBUNIT ALPHA-15"/>
    <property type="match status" value="1"/>
</dbReference>
<feature type="binding site" evidence="8">
    <location>
        <position position="72"/>
    </location>
    <ligand>
        <name>Mg(2+)</name>
        <dbReference type="ChEBI" id="CHEBI:18420"/>
    </ligand>
</feature>
<dbReference type="InterPro" id="IPR001019">
    <property type="entry name" value="Gprotein_alpha_su"/>
</dbReference>
<dbReference type="OrthoDB" id="5817230at2759"/>
<feature type="binding site" evidence="7">
    <location>
        <begin position="68"/>
        <end position="73"/>
    </location>
    <ligand>
        <name>GTP</name>
        <dbReference type="ChEBI" id="CHEBI:37565"/>
    </ligand>
</feature>
<dbReference type="Pfam" id="PF00503">
    <property type="entry name" value="G-alpha"/>
    <property type="match status" value="1"/>
</dbReference>
<keyword evidence="4 8" id="KW-0460">Magnesium</keyword>
<keyword evidence="11" id="KW-1185">Reference proteome</keyword>
<dbReference type="InterPro" id="IPR000654">
    <property type="entry name" value="Gprotein_alpha_Q"/>
</dbReference>
<dbReference type="PROSITE" id="PS51257">
    <property type="entry name" value="PROKAR_LIPOPROTEIN"/>
    <property type="match status" value="1"/>
</dbReference>
<keyword evidence="3 7" id="KW-0547">Nucleotide-binding</keyword>
<evidence type="ECO:0000256" key="6">
    <source>
        <dbReference type="ARBA" id="ARBA00023224"/>
    </source>
</evidence>
<dbReference type="GO" id="GO:0007188">
    <property type="term" value="P:adenylate cyclase-modulating G protein-coupled receptor signaling pathway"/>
    <property type="evidence" value="ECO:0007669"/>
    <property type="project" value="TreeGrafter"/>
</dbReference>
<reference evidence="10" key="1">
    <citation type="thesis" date="2021" institute="BYU ScholarsArchive" country="Provo, UT, USA">
        <title>Applications of and Algorithms for Genome Assembly and Genomic Analyses with an Emphasis on Marine Teleosts.</title>
        <authorList>
            <person name="Pickett B.D."/>
        </authorList>
    </citation>
    <scope>NUCLEOTIDE SEQUENCE</scope>
    <source>
        <strain evidence="10">HI-2016</strain>
    </source>
</reference>
<dbReference type="SUPFAM" id="SSF52540">
    <property type="entry name" value="P-loop containing nucleoside triphosphate hydrolases"/>
    <property type="match status" value="1"/>
</dbReference>
<dbReference type="AlphaFoldDB" id="A0A8T2P3M2"/>
<dbReference type="PROSITE" id="PS51882">
    <property type="entry name" value="G_ALPHA"/>
    <property type="match status" value="1"/>
</dbReference>
<keyword evidence="5 7" id="KW-0342">GTP-binding</keyword>
<dbReference type="Gene3D" id="1.10.400.10">
    <property type="entry name" value="GI Alpha 1, domain 2-like"/>
    <property type="match status" value="1"/>
</dbReference>
<sequence>MWNRIVHTGAGISVMGGCWRRWQRMCTCCLTEQERKDIEVDREIQRILRQQKKRERKEIKVLLLGTGESGKTTFIKQMRIIHGEGYSEESRRAFAKLVFQNIFTAIKALTNAMRTLSIPYAHPENQMYAQWIRDVDTLQVTKLEPRHTEAIHRLWADPGLKTCYSRRREYQLLDSTEYYMSNLDRIAAPDYIPTNQDVLRVRVPTTGIIDYSFTVEKVSLRIVDVGGQRSERRKWIHCFENVTSLIFLASLSEYDQVLEEKETDNRMEESKALFYTTIHSPWFVRASVILFLNKMDILAEKIQTSDLKSYYPGFSGNKHDAEAAMKFIEGMYLQLAINREIREDEKKRKPVYTHFTCATDTQNIRKVFNDVKNTVLINSLEQYNLY</sequence>
<dbReference type="GO" id="GO:0031683">
    <property type="term" value="F:G-protein beta/gamma-subunit complex binding"/>
    <property type="evidence" value="ECO:0007669"/>
    <property type="project" value="UniProtKB-UniRule"/>
</dbReference>
<comment type="subunit">
    <text evidence="9">G proteins are composed of 3 units; alpha, beta and gamma. The alpha chain contains the guanine nucleotide binding site.</text>
</comment>
<evidence type="ECO:0000256" key="3">
    <source>
        <dbReference type="ARBA" id="ARBA00022741"/>
    </source>
</evidence>
<dbReference type="Proteomes" id="UP000824540">
    <property type="component" value="Unassembled WGS sequence"/>
</dbReference>
<evidence type="ECO:0000256" key="5">
    <source>
        <dbReference type="ARBA" id="ARBA00023134"/>
    </source>
</evidence>
<dbReference type="GO" id="GO:0060158">
    <property type="term" value="P:phospholipase C-activating dopamine receptor signaling pathway"/>
    <property type="evidence" value="ECO:0007669"/>
    <property type="project" value="TreeGrafter"/>
</dbReference>
<dbReference type="InterPro" id="IPR011025">
    <property type="entry name" value="GproteinA_insert"/>
</dbReference>
<evidence type="ECO:0000256" key="7">
    <source>
        <dbReference type="PIRSR" id="PIRSR601019-1"/>
    </source>
</evidence>
<dbReference type="SUPFAM" id="SSF47895">
    <property type="entry name" value="Transducin (alpha subunit), insertion domain"/>
    <property type="match status" value="1"/>
</dbReference>
<comment type="function">
    <text evidence="9">Guanine nucleotide-binding proteins (G proteins) are involved as modulators or transducers in various transmembrane signaling systems.</text>
</comment>
<dbReference type="GO" id="GO:0001664">
    <property type="term" value="F:G protein-coupled receptor binding"/>
    <property type="evidence" value="ECO:0007669"/>
    <property type="project" value="UniProtKB-UniRule"/>
</dbReference>
<dbReference type="InterPro" id="IPR027417">
    <property type="entry name" value="P-loop_NTPase"/>
</dbReference>
<keyword evidence="6 9" id="KW-0807">Transducer</keyword>
<dbReference type="EMBL" id="JAFBMS010000024">
    <property type="protein sequence ID" value="KAG9343237.1"/>
    <property type="molecule type" value="Genomic_DNA"/>
</dbReference>
<gene>
    <name evidence="10" type="ORF">JZ751_014216</name>
</gene>
<feature type="binding site" evidence="7">
    <location>
        <begin position="199"/>
        <end position="205"/>
    </location>
    <ligand>
        <name>GTP</name>
        <dbReference type="ChEBI" id="CHEBI:37565"/>
    </ligand>
</feature>
<feature type="binding site" evidence="8">
    <location>
        <position position="205"/>
    </location>
    <ligand>
        <name>Mg(2+)</name>
        <dbReference type="ChEBI" id="CHEBI:18420"/>
    </ligand>
</feature>
<proteinExistence type="inferred from homology"/>
<dbReference type="GO" id="GO:0046872">
    <property type="term" value="F:metal ion binding"/>
    <property type="evidence" value="ECO:0007669"/>
    <property type="project" value="UniProtKB-UniRule"/>
</dbReference>
<dbReference type="SMART" id="SM00275">
    <property type="entry name" value="G_alpha"/>
    <property type="match status" value="1"/>
</dbReference>
<evidence type="ECO:0000313" key="10">
    <source>
        <dbReference type="EMBL" id="KAG9343237.1"/>
    </source>
</evidence>
<comment type="similarity">
    <text evidence="1 9">Belongs to the G-alpha family. G(q) subfamily.</text>
</comment>
<feature type="binding site" evidence="7">
    <location>
        <begin position="174"/>
        <end position="175"/>
    </location>
    <ligand>
        <name>GTP</name>
        <dbReference type="ChEBI" id="CHEBI:37565"/>
    </ligand>
</feature>
<feature type="binding site" evidence="7">
    <location>
        <begin position="293"/>
        <end position="296"/>
    </location>
    <ligand>
        <name>GTP</name>
        <dbReference type="ChEBI" id="CHEBI:37565"/>
    </ligand>
</feature>
<dbReference type="GO" id="GO:0005737">
    <property type="term" value="C:cytoplasm"/>
    <property type="evidence" value="ECO:0007669"/>
    <property type="project" value="TreeGrafter"/>
</dbReference>
<evidence type="ECO:0000313" key="11">
    <source>
        <dbReference type="Proteomes" id="UP000824540"/>
    </source>
</evidence>